<protein>
    <submittedName>
        <fullName evidence="4">NA</fullName>
    </submittedName>
</protein>
<feature type="domain" description="Autotransporter" evidence="3">
    <location>
        <begin position="632"/>
        <end position="806"/>
    </location>
</feature>
<feature type="region of interest" description="Disordered" evidence="2">
    <location>
        <begin position="423"/>
        <end position="460"/>
    </location>
</feature>
<organism evidence="4 5">
    <name type="scientific">Lawsonia intracellularis (strain PHE/MN1-00)</name>
    <dbReference type="NCBI Taxonomy" id="363253"/>
    <lineage>
        <taxon>Bacteria</taxon>
        <taxon>Pseudomonadati</taxon>
        <taxon>Thermodesulfobacteriota</taxon>
        <taxon>Desulfovibrionia</taxon>
        <taxon>Desulfovibrionales</taxon>
        <taxon>Desulfovibrionaceae</taxon>
        <taxon>Lawsonia</taxon>
    </lineage>
</organism>
<feature type="coiled-coil region" evidence="1">
    <location>
        <begin position="174"/>
        <end position="215"/>
    </location>
</feature>
<keyword evidence="5" id="KW-1185">Reference proteome</keyword>
<gene>
    <name evidence="4" type="ordered locus">LIC047</name>
</gene>
<evidence type="ECO:0000313" key="5">
    <source>
        <dbReference type="Proteomes" id="UP000002430"/>
    </source>
</evidence>
<proteinExistence type="predicted"/>
<name>Q1MNT4_LAWIP</name>
<dbReference type="AlphaFoldDB" id="Q1MNT4"/>
<geneLocation type="plasmid" evidence="5">
    <name>pLaw3</name>
</geneLocation>
<dbReference type="InterPro" id="IPR005546">
    <property type="entry name" value="Autotransporte_beta"/>
</dbReference>
<feature type="coiled-coil region" evidence="1">
    <location>
        <begin position="264"/>
        <end position="309"/>
    </location>
</feature>
<accession>Q1MNT4</accession>
<dbReference type="SUPFAM" id="SSF103515">
    <property type="entry name" value="Autotransporter"/>
    <property type="match status" value="1"/>
</dbReference>
<dbReference type="InterPro" id="IPR036709">
    <property type="entry name" value="Autotransporte_beta_dom_sf"/>
</dbReference>
<evidence type="ECO:0000313" key="4">
    <source>
        <dbReference type="EMBL" id="CAJ53999.1"/>
    </source>
</evidence>
<feature type="compositionally biased region" description="Low complexity" evidence="2">
    <location>
        <begin position="451"/>
        <end position="460"/>
    </location>
</feature>
<dbReference type="KEGG" id="lip:LIC047"/>
<keyword evidence="4" id="KW-0614">Plasmid</keyword>
<dbReference type="Gene3D" id="2.40.128.130">
    <property type="entry name" value="Autotransporter beta-domain"/>
    <property type="match status" value="1"/>
</dbReference>
<dbReference type="Pfam" id="PF03797">
    <property type="entry name" value="Autotransporter"/>
    <property type="match status" value="1"/>
</dbReference>
<reference evidence="4 5" key="1">
    <citation type="submission" date="2005-11" db="EMBL/GenBank/DDBJ databases">
        <title>The complete genome sequence of Lawsonia intracellularis: the causative agent of proliferative enteropathy.</title>
        <authorList>
            <person name="Kaur K."/>
            <person name="Zhang Q."/>
            <person name="Beckler D."/>
            <person name="Munir S."/>
            <person name="Li L."/>
            <person name="Kinsley K."/>
            <person name="Herron L."/>
            <person name="Peterson A."/>
            <person name="May B."/>
            <person name="Singh S."/>
            <person name="Gebhart C."/>
            <person name="Kapur V."/>
        </authorList>
    </citation>
    <scope>NUCLEOTIDE SEQUENCE [LARGE SCALE GENOMIC DNA]</scope>
    <source>
        <strain evidence="4 5">PHE/MN1-00</strain>
        <plasmid evidence="5">pLaw3</plasmid>
    </source>
</reference>
<sequence length="841" mass="96831">MIYIYITICYSYTLTVLFLFQKKLLKTYYIFVAGVFIFLCTAKHDHAIAMDRLSGIPQRDQVETDSSSSEGEEEEQGATGIDMGFYNTLDSIEFAAEVTGRNHSEECNYRYENRRYRKKKEREEEIQEEKKRCEMIEKQCREVTHYQNVKQKVESFIAYPSLVAEQKCWMDTYKEEALDRLNNVSQERHEKERSIEEKQQQILRSQEINQRLIAEGQSESFFNIFEQSESRILRPVFRTRFQLRVRREELNAYFNRMMDFLYGSDAFLQEIIDEEEEAECLEREERVALDALEQLRVELEHNLVQQHQEMQRRIPDNILNHREELILQELTWSYTEVLSNAFIAYDTHCQTLSAQQSRPPFFPYLEEAMRQKRSKAEIVASVDMALLSLDDSREDSESSERGEIHDVSWFGGNALLDETLGEVEEIEHSESSKSDVSQKSTACTEGESEEASSTQQSEQSISLEQRYLLQGARPRQPSKGGASDSSLSFIPGFSFGGQISSLQSMQYILCDVSEKVSTELKSLVQHARQQQYDKDNECCLTNLISRKRYSSVPQYDTVQHTYNISSPYRVFGGVDSYSKNLEHKIRSSQAGVMFTPHNGYTVKLLYDRHKKDVQEHSGLQLGTAIGSVKSYIDTDGLSTIFSWYPCGSGFTGHLAGYYGWGQLKNTRFFTHADNQACSKGSTDIHLNGGMIQIGYIFLLSKKLAIIPYIESILSRVGWHSYKETIGVLPCTISSHKEVCLEKSIGLFCQWNISASTQLQCWGIRTSGTSNVDKVTSQPTRGPNTYTIVVPNYKKKYMRTELGLSYSSKLTDFFTIVLNSNAQFNSNKRHIQNATVHLRYTY</sequence>
<evidence type="ECO:0000259" key="3">
    <source>
        <dbReference type="Pfam" id="PF03797"/>
    </source>
</evidence>
<evidence type="ECO:0000256" key="2">
    <source>
        <dbReference type="SAM" id="MobiDB-lite"/>
    </source>
</evidence>
<keyword evidence="1" id="KW-0175">Coiled coil</keyword>
<dbReference type="HOGENOM" id="CLU_338266_0_0_7"/>
<dbReference type="EMBL" id="AM180255">
    <property type="protein sequence ID" value="CAJ53999.1"/>
    <property type="molecule type" value="Genomic_DNA"/>
</dbReference>
<evidence type="ECO:0000256" key="1">
    <source>
        <dbReference type="SAM" id="Coils"/>
    </source>
</evidence>
<dbReference type="Proteomes" id="UP000002430">
    <property type="component" value="Plasmid 3"/>
</dbReference>